<evidence type="ECO:0000256" key="1">
    <source>
        <dbReference type="ARBA" id="ARBA00009835"/>
    </source>
</evidence>
<keyword evidence="5" id="KW-1185">Reference proteome</keyword>
<dbReference type="EMBL" id="JACGWZ010000006">
    <property type="protein sequence ID" value="MBA8826843.1"/>
    <property type="molecule type" value="Genomic_DNA"/>
</dbReference>
<feature type="region of interest" description="Disordered" evidence="2">
    <location>
        <begin position="12"/>
        <end position="66"/>
    </location>
</feature>
<dbReference type="Proteomes" id="UP000569329">
    <property type="component" value="Unassembled WGS sequence"/>
</dbReference>
<evidence type="ECO:0000313" key="5">
    <source>
        <dbReference type="Proteomes" id="UP000569329"/>
    </source>
</evidence>
<dbReference type="InterPro" id="IPR031331">
    <property type="entry name" value="NEUT/ALK_ceramidase_C"/>
</dbReference>
<dbReference type="PANTHER" id="PTHR12670:SF1">
    <property type="entry name" value="NEUTRAL CERAMIDASE"/>
    <property type="match status" value="1"/>
</dbReference>
<evidence type="ECO:0000259" key="3">
    <source>
        <dbReference type="Pfam" id="PF17048"/>
    </source>
</evidence>
<dbReference type="GO" id="GO:0042759">
    <property type="term" value="P:long-chain fatty acid biosynthetic process"/>
    <property type="evidence" value="ECO:0007669"/>
    <property type="project" value="TreeGrafter"/>
</dbReference>
<feature type="domain" description="Neutral/alkaline non-lysosomal ceramidase C-terminal" evidence="3">
    <location>
        <begin position="10"/>
        <end position="168"/>
    </location>
</feature>
<dbReference type="InterPro" id="IPR038445">
    <property type="entry name" value="NCDase_C_sf"/>
</dbReference>
<evidence type="ECO:0000313" key="4">
    <source>
        <dbReference type="EMBL" id="MBA8826843.1"/>
    </source>
</evidence>
<dbReference type="GO" id="GO:0017040">
    <property type="term" value="F:N-acylsphingosine amidohydrolase activity"/>
    <property type="evidence" value="ECO:0007669"/>
    <property type="project" value="InterPro"/>
</dbReference>
<name>A0A839E0M9_9PSEU</name>
<comment type="similarity">
    <text evidence="1">Belongs to the neutral ceramidase family.</text>
</comment>
<accession>A0A839E0M9</accession>
<dbReference type="RefSeq" id="WP_220480603.1">
    <property type="nucleotide sequence ID" value="NZ_JACGWZ010000006.1"/>
</dbReference>
<organism evidence="4 5">
    <name type="scientific">Halosaccharopolyspora lacisalsi</name>
    <dbReference type="NCBI Taxonomy" id="1000566"/>
    <lineage>
        <taxon>Bacteria</taxon>
        <taxon>Bacillati</taxon>
        <taxon>Actinomycetota</taxon>
        <taxon>Actinomycetes</taxon>
        <taxon>Pseudonocardiales</taxon>
        <taxon>Pseudonocardiaceae</taxon>
        <taxon>Halosaccharopolyspora</taxon>
    </lineage>
</organism>
<dbReference type="GO" id="GO:0046512">
    <property type="term" value="P:sphingosine biosynthetic process"/>
    <property type="evidence" value="ECO:0007669"/>
    <property type="project" value="TreeGrafter"/>
</dbReference>
<dbReference type="GO" id="GO:0005576">
    <property type="term" value="C:extracellular region"/>
    <property type="evidence" value="ECO:0007669"/>
    <property type="project" value="TreeGrafter"/>
</dbReference>
<protein>
    <recommendedName>
        <fullName evidence="3">Neutral/alkaline non-lysosomal ceramidase C-terminal domain-containing protein</fullName>
    </recommendedName>
</protein>
<dbReference type="Pfam" id="PF17048">
    <property type="entry name" value="Ceramidse_alk_C"/>
    <property type="match status" value="1"/>
</dbReference>
<dbReference type="AlphaFoldDB" id="A0A839E0M9"/>
<dbReference type="PANTHER" id="PTHR12670">
    <property type="entry name" value="CERAMIDASE"/>
    <property type="match status" value="1"/>
</dbReference>
<proteinExistence type="inferred from homology"/>
<dbReference type="GO" id="GO:0016020">
    <property type="term" value="C:membrane"/>
    <property type="evidence" value="ECO:0007669"/>
    <property type="project" value="GOC"/>
</dbReference>
<dbReference type="Gene3D" id="2.60.40.2300">
    <property type="entry name" value="Neutral/alkaline non-lysosomal ceramidase, C-terminal domain"/>
    <property type="match status" value="1"/>
</dbReference>
<dbReference type="GO" id="GO:0046514">
    <property type="term" value="P:ceramide catabolic process"/>
    <property type="evidence" value="ECO:0007669"/>
    <property type="project" value="InterPro"/>
</dbReference>
<sequence length="172" mass="18223">MALPAYQQEFARLATDMAAGRPSDEGPSPSADPEGGKVELQPGVVLDAPPLGKEFGDVLEGPEASYRPGEQVRVVFASAHPGNELHRDGTYLEVQRRDDSGWTAVADDGDWSTKHHWARRGVAASTATVTWDVPADTTPGVYRVVHHGDAKDVTGRITPFTGASGTFGISAS</sequence>
<comment type="caution">
    <text evidence="4">The sequence shown here is derived from an EMBL/GenBank/DDBJ whole genome shotgun (WGS) entry which is preliminary data.</text>
</comment>
<reference evidence="4 5" key="1">
    <citation type="submission" date="2020-07" db="EMBL/GenBank/DDBJ databases">
        <title>Sequencing the genomes of 1000 actinobacteria strains.</title>
        <authorList>
            <person name="Klenk H.-P."/>
        </authorList>
    </citation>
    <scope>NUCLEOTIDE SEQUENCE [LARGE SCALE GENOMIC DNA]</scope>
    <source>
        <strain evidence="4 5">DSM 45975</strain>
    </source>
</reference>
<evidence type="ECO:0000256" key="2">
    <source>
        <dbReference type="SAM" id="MobiDB-lite"/>
    </source>
</evidence>
<dbReference type="InterPro" id="IPR006823">
    <property type="entry name" value="Ceramidase_alk"/>
</dbReference>
<gene>
    <name evidence="4" type="ORF">FHX42_004222</name>
</gene>